<accession>A0A2W5VAU2</accession>
<dbReference type="Proteomes" id="UP000249061">
    <property type="component" value="Unassembled WGS sequence"/>
</dbReference>
<evidence type="ECO:0000313" key="2">
    <source>
        <dbReference type="Proteomes" id="UP000249061"/>
    </source>
</evidence>
<comment type="caution">
    <text evidence="1">The sequence shown here is derived from an EMBL/GenBank/DDBJ whole genome shotgun (WGS) entry which is preliminary data.</text>
</comment>
<dbReference type="Pfam" id="PF10604">
    <property type="entry name" value="Polyketide_cyc2"/>
    <property type="match status" value="1"/>
</dbReference>
<evidence type="ECO:0008006" key="3">
    <source>
        <dbReference type="Google" id="ProtNLM"/>
    </source>
</evidence>
<reference evidence="1 2" key="1">
    <citation type="submission" date="2017-08" db="EMBL/GenBank/DDBJ databases">
        <title>Infants hospitalized years apart are colonized by the same room-sourced microbial strains.</title>
        <authorList>
            <person name="Brooks B."/>
            <person name="Olm M.R."/>
            <person name="Firek B.A."/>
            <person name="Baker R."/>
            <person name="Thomas B.C."/>
            <person name="Morowitz M.J."/>
            <person name="Banfield J.F."/>
        </authorList>
    </citation>
    <scope>NUCLEOTIDE SEQUENCE [LARGE SCALE GENOMIC DNA]</scope>
    <source>
        <strain evidence="1">S2_003_000_R2_14</strain>
    </source>
</reference>
<evidence type="ECO:0000313" key="1">
    <source>
        <dbReference type="EMBL" id="PZR18568.1"/>
    </source>
</evidence>
<dbReference type="InterPro" id="IPR023393">
    <property type="entry name" value="START-like_dom_sf"/>
</dbReference>
<gene>
    <name evidence="1" type="ORF">DI536_01425</name>
</gene>
<sequence length="148" mass="16337">MQLEATTEIRQPPERVFAYLAHHPNHVHIVEQNLSCEQVSEGPMGVGTKLKNTARMFGALGGRIEEHFEVVAYEPGRKLSKSSREGSSFETTDSFELSPTAMGTAVRFVVTVTPNTFFQRALMAVMKPVVGRAMRDTLSKLKSILEAG</sequence>
<dbReference type="InterPro" id="IPR019587">
    <property type="entry name" value="Polyketide_cyclase/dehydratase"/>
</dbReference>
<name>A0A2W5VAU2_9BACT</name>
<dbReference type="Gene3D" id="3.30.530.20">
    <property type="match status" value="1"/>
</dbReference>
<dbReference type="SUPFAM" id="SSF55961">
    <property type="entry name" value="Bet v1-like"/>
    <property type="match status" value="1"/>
</dbReference>
<dbReference type="AlphaFoldDB" id="A0A2W5VAU2"/>
<protein>
    <recommendedName>
        <fullName evidence="3">SRPBCC family protein</fullName>
    </recommendedName>
</protein>
<proteinExistence type="predicted"/>
<dbReference type="EMBL" id="QFQP01000001">
    <property type="protein sequence ID" value="PZR18568.1"/>
    <property type="molecule type" value="Genomic_DNA"/>
</dbReference>
<organism evidence="1 2">
    <name type="scientific">Archangium gephyra</name>
    <dbReference type="NCBI Taxonomy" id="48"/>
    <lineage>
        <taxon>Bacteria</taxon>
        <taxon>Pseudomonadati</taxon>
        <taxon>Myxococcota</taxon>
        <taxon>Myxococcia</taxon>
        <taxon>Myxococcales</taxon>
        <taxon>Cystobacterineae</taxon>
        <taxon>Archangiaceae</taxon>
        <taxon>Archangium</taxon>
    </lineage>
</organism>